<dbReference type="EMBL" id="JABFOR010000035">
    <property type="protein sequence ID" value="NOJ73056.1"/>
    <property type="molecule type" value="Genomic_DNA"/>
</dbReference>
<proteinExistence type="predicted"/>
<dbReference type="SUPFAM" id="SSF53335">
    <property type="entry name" value="S-adenosyl-L-methionine-dependent methyltransferases"/>
    <property type="match status" value="1"/>
</dbReference>
<protein>
    <submittedName>
        <fullName evidence="1">Fused MFS/spermidine synthase</fullName>
    </submittedName>
</protein>
<sequence>MVYNESGGVQSIRRAKSGLHHSDYYKDYLILPYLTQSPVHLLVLGSTGGTIPRLMSTYVKLQFSNMKVIDPEVIQLSYQYMGMKPEDADIVNQDARVYISGTDNSFDVIVVDCYSQQIYIPAHLSTVQFFDTLWSHNQMDLLPQMRTRQYPIHHCS</sequence>
<organism evidence="1 2">
    <name type="scientific">Paenibacillus alvei</name>
    <name type="common">Bacillus alvei</name>
    <dbReference type="NCBI Taxonomy" id="44250"/>
    <lineage>
        <taxon>Bacteria</taxon>
        <taxon>Bacillati</taxon>
        <taxon>Bacillota</taxon>
        <taxon>Bacilli</taxon>
        <taxon>Bacillales</taxon>
        <taxon>Paenibacillaceae</taxon>
        <taxon>Paenibacillus</taxon>
    </lineage>
</organism>
<comment type="caution">
    <text evidence="1">The sequence shown here is derived from an EMBL/GenBank/DDBJ whole genome shotgun (WGS) entry which is preliminary data.</text>
</comment>
<dbReference type="InterPro" id="IPR029063">
    <property type="entry name" value="SAM-dependent_MTases_sf"/>
</dbReference>
<dbReference type="AlphaFoldDB" id="A0AAP7DKT0"/>
<dbReference type="Pfam" id="PF01564">
    <property type="entry name" value="Spermine_synth"/>
    <property type="match status" value="1"/>
</dbReference>
<dbReference type="Gene3D" id="3.40.50.150">
    <property type="entry name" value="Vaccinia Virus protein VP39"/>
    <property type="match status" value="1"/>
</dbReference>
<accession>A0AAP7DKT0</accession>
<reference evidence="1 2" key="1">
    <citation type="submission" date="2020-05" db="EMBL/GenBank/DDBJ databases">
        <title>Whole genome sequencing and identification of novel metabolites from Paenibacillus alvei strain JR949.</title>
        <authorList>
            <person name="Rajendhran J."/>
            <person name="Sree Pranav P."/>
            <person name="Mahalakshmi B."/>
            <person name="Karthikeyan R."/>
        </authorList>
    </citation>
    <scope>NUCLEOTIDE SEQUENCE [LARGE SCALE GENOMIC DNA]</scope>
    <source>
        <strain evidence="1 2">JR949</strain>
    </source>
</reference>
<dbReference type="NCBIfam" id="NF037959">
    <property type="entry name" value="MFS_SpdSyn"/>
    <property type="match status" value="1"/>
</dbReference>
<dbReference type="Proteomes" id="UP000552038">
    <property type="component" value="Unassembled WGS sequence"/>
</dbReference>
<evidence type="ECO:0000313" key="2">
    <source>
        <dbReference type="Proteomes" id="UP000552038"/>
    </source>
</evidence>
<gene>
    <name evidence="1" type="ORF">HMI46_21195</name>
</gene>
<name>A0AAP7DKT0_PAEAL</name>
<evidence type="ECO:0000313" key="1">
    <source>
        <dbReference type="EMBL" id="NOJ73056.1"/>
    </source>
</evidence>